<dbReference type="GO" id="GO:1990961">
    <property type="term" value="P:xenobiotic detoxification by transmembrane export across the plasma membrane"/>
    <property type="evidence" value="ECO:0007669"/>
    <property type="project" value="InterPro"/>
</dbReference>
<keyword evidence="6 8" id="KW-1133">Transmembrane helix</keyword>
<keyword evidence="5 8" id="KW-0812">Transmembrane</keyword>
<dbReference type="CDD" id="cd17320">
    <property type="entry name" value="MFS_MdfA_MDR_like"/>
    <property type="match status" value="1"/>
</dbReference>
<dbReference type="PANTHER" id="PTHR23502">
    <property type="entry name" value="MAJOR FACILITATOR SUPERFAMILY"/>
    <property type="match status" value="1"/>
</dbReference>
<feature type="transmembrane region" description="Helical" evidence="8">
    <location>
        <begin position="41"/>
        <end position="63"/>
    </location>
</feature>
<keyword evidence="3 8" id="KW-0813">Transport</keyword>
<evidence type="ECO:0000256" key="5">
    <source>
        <dbReference type="ARBA" id="ARBA00022692"/>
    </source>
</evidence>
<keyword evidence="8" id="KW-0997">Cell inner membrane</keyword>
<evidence type="ECO:0000256" key="1">
    <source>
        <dbReference type="ARBA" id="ARBA00004651"/>
    </source>
</evidence>
<comment type="similarity">
    <text evidence="2 8">Belongs to the major facilitator superfamily. Bcr/CmlA family.</text>
</comment>
<sequence length="394" mass="41384">MNNSVGLKFTISLAIIVALGPAAIDMYLASMPNMAKDLNTSYASTQITLTVFLIFMGLGQLFFGPWSDAIGRKKPLLIGLITYIGASIWAALASNLESLIFARAVQGIGASMAIVVVMSMVRDLTEGAAAAQLYALLNTIVALGPIVAPAIGGVIGAHYGWRGVMFALGGLGIVVLVNTVCTLKESLAVKDRIKLNISSITKIYLNILKNKIFTFNLLALSAVYFFLFAYIGGSAFVYQTNYGLSTEQFGLVFGLTSISLVLGASSSAFFVKKMSIIRLAMIGALVMLVGSVTCIVMHIFNIGLIGTVFGIALGLFGLGILEATLMAIAMESQKVALGSSAALLGAVPMLLSSTATPIAGQLVEVDTLYWLTLLGAIGPLIMLLVFIGARNANQ</sequence>
<evidence type="ECO:0000313" key="11">
    <source>
        <dbReference type="Proteomes" id="UP000503440"/>
    </source>
</evidence>
<organism evidence="10 11">
    <name type="scientific">Acinetobacter indicus</name>
    <dbReference type="NCBI Taxonomy" id="756892"/>
    <lineage>
        <taxon>Bacteria</taxon>
        <taxon>Pseudomonadati</taxon>
        <taxon>Pseudomonadota</taxon>
        <taxon>Gammaproteobacteria</taxon>
        <taxon>Moraxellales</taxon>
        <taxon>Moraxellaceae</taxon>
        <taxon>Acinetobacter</taxon>
    </lineage>
</organism>
<dbReference type="InterPro" id="IPR004812">
    <property type="entry name" value="Efflux_drug-R_Bcr/CmlA"/>
</dbReference>
<feature type="transmembrane region" description="Helical" evidence="8">
    <location>
        <begin position="7"/>
        <end position="29"/>
    </location>
</feature>
<accession>A0A6C0Y320</accession>
<dbReference type="Pfam" id="PF07690">
    <property type="entry name" value="MFS_1"/>
    <property type="match status" value="1"/>
</dbReference>
<feature type="transmembrane region" description="Helical" evidence="8">
    <location>
        <begin position="341"/>
        <end position="362"/>
    </location>
</feature>
<proteinExistence type="inferred from homology"/>
<evidence type="ECO:0000256" key="7">
    <source>
        <dbReference type="ARBA" id="ARBA00023136"/>
    </source>
</evidence>
<evidence type="ECO:0000256" key="3">
    <source>
        <dbReference type="ARBA" id="ARBA00022448"/>
    </source>
</evidence>
<dbReference type="Proteomes" id="UP000503440">
    <property type="component" value="Chromosome"/>
</dbReference>
<dbReference type="InterPro" id="IPR020846">
    <property type="entry name" value="MFS_dom"/>
</dbReference>
<dbReference type="PRINTS" id="PR01036">
    <property type="entry name" value="TCRTETB"/>
</dbReference>
<gene>
    <name evidence="10" type="ORF">FSC09_09390</name>
</gene>
<dbReference type="GO" id="GO:0005886">
    <property type="term" value="C:plasma membrane"/>
    <property type="evidence" value="ECO:0007669"/>
    <property type="project" value="UniProtKB-SubCell"/>
</dbReference>
<feature type="transmembrane region" description="Helical" evidence="8">
    <location>
        <begin position="368"/>
        <end position="389"/>
    </location>
</feature>
<feature type="transmembrane region" description="Helical" evidence="8">
    <location>
        <begin position="306"/>
        <end position="329"/>
    </location>
</feature>
<evidence type="ECO:0000259" key="9">
    <source>
        <dbReference type="PROSITE" id="PS50850"/>
    </source>
</evidence>
<feature type="transmembrane region" description="Helical" evidence="8">
    <location>
        <begin position="133"/>
        <end position="157"/>
    </location>
</feature>
<dbReference type="SUPFAM" id="SSF103473">
    <property type="entry name" value="MFS general substrate transporter"/>
    <property type="match status" value="1"/>
</dbReference>
<evidence type="ECO:0000256" key="6">
    <source>
        <dbReference type="ARBA" id="ARBA00022989"/>
    </source>
</evidence>
<dbReference type="AlphaFoldDB" id="A0A6C0Y320"/>
<evidence type="ECO:0000256" key="4">
    <source>
        <dbReference type="ARBA" id="ARBA00022475"/>
    </source>
</evidence>
<keyword evidence="7 8" id="KW-0472">Membrane</keyword>
<feature type="domain" description="Major facilitator superfamily (MFS) profile" evidence="9">
    <location>
        <begin position="1"/>
        <end position="390"/>
    </location>
</feature>
<reference evidence="10 11" key="1">
    <citation type="submission" date="2019-09" db="EMBL/GenBank/DDBJ databases">
        <title>Non-baumannii Acinetobacter spp. carrying blaNDM-1 isolated in China.</title>
        <authorList>
            <person name="Cui C."/>
            <person name="Chen C."/>
            <person name="Sun J."/>
            <person name="Liu Y."/>
        </authorList>
    </citation>
    <scope>NUCLEOTIDE SEQUENCE [LARGE SCALE GENOMIC DNA]</scope>
    <source>
        <strain evidence="10 11">B18</strain>
    </source>
</reference>
<feature type="transmembrane region" description="Helical" evidence="8">
    <location>
        <begin position="163"/>
        <end position="183"/>
    </location>
</feature>
<dbReference type="PROSITE" id="PS50850">
    <property type="entry name" value="MFS"/>
    <property type="match status" value="1"/>
</dbReference>
<evidence type="ECO:0000256" key="8">
    <source>
        <dbReference type="RuleBase" id="RU365088"/>
    </source>
</evidence>
<name>A0A6C0Y320_9GAMM</name>
<dbReference type="NCBIfam" id="TIGR00710">
    <property type="entry name" value="efflux_Bcr_CflA"/>
    <property type="match status" value="1"/>
</dbReference>
<dbReference type="InterPro" id="IPR036259">
    <property type="entry name" value="MFS_trans_sf"/>
</dbReference>
<evidence type="ECO:0000256" key="2">
    <source>
        <dbReference type="ARBA" id="ARBA00006236"/>
    </source>
</evidence>
<dbReference type="Gene3D" id="1.20.1720.10">
    <property type="entry name" value="Multidrug resistance protein D"/>
    <property type="match status" value="1"/>
</dbReference>
<protein>
    <recommendedName>
        <fullName evidence="8">Bcr/CflA family efflux transporter</fullName>
    </recommendedName>
</protein>
<dbReference type="PANTHER" id="PTHR23502:SF132">
    <property type="entry name" value="POLYAMINE TRANSPORTER 2-RELATED"/>
    <property type="match status" value="1"/>
</dbReference>
<dbReference type="GO" id="GO:0042910">
    <property type="term" value="F:xenobiotic transmembrane transporter activity"/>
    <property type="evidence" value="ECO:0007669"/>
    <property type="project" value="InterPro"/>
</dbReference>
<evidence type="ECO:0000313" key="10">
    <source>
        <dbReference type="EMBL" id="QIC70611.1"/>
    </source>
</evidence>
<dbReference type="RefSeq" id="WP_163145947.1">
    <property type="nucleotide sequence ID" value="NZ_CP044455.1"/>
</dbReference>
<dbReference type="EMBL" id="CP044455">
    <property type="protein sequence ID" value="QIC70611.1"/>
    <property type="molecule type" value="Genomic_DNA"/>
</dbReference>
<feature type="transmembrane region" description="Helical" evidence="8">
    <location>
        <begin position="100"/>
        <end position="121"/>
    </location>
</feature>
<keyword evidence="4" id="KW-1003">Cell membrane</keyword>
<feature type="transmembrane region" description="Helical" evidence="8">
    <location>
        <begin position="212"/>
        <end position="231"/>
    </location>
</feature>
<feature type="transmembrane region" description="Helical" evidence="8">
    <location>
        <begin position="251"/>
        <end position="271"/>
    </location>
</feature>
<dbReference type="InterPro" id="IPR011701">
    <property type="entry name" value="MFS"/>
</dbReference>
<feature type="transmembrane region" description="Helical" evidence="8">
    <location>
        <begin position="278"/>
        <end position="300"/>
    </location>
</feature>
<comment type="subcellular location">
    <subcellularLocation>
        <location evidence="8">Cell inner membrane</location>
        <topology evidence="8">Multi-pass membrane protein</topology>
    </subcellularLocation>
    <subcellularLocation>
        <location evidence="1">Cell membrane</location>
        <topology evidence="1">Multi-pass membrane protein</topology>
    </subcellularLocation>
</comment>
<feature type="transmembrane region" description="Helical" evidence="8">
    <location>
        <begin position="75"/>
        <end position="94"/>
    </location>
</feature>